<dbReference type="Gene3D" id="2.10.70.10">
    <property type="entry name" value="Complement Module, domain 1"/>
    <property type="match status" value="1"/>
</dbReference>
<keyword evidence="14 23" id="KW-0408">Iron</keyword>
<evidence type="ECO:0000256" key="19">
    <source>
        <dbReference type="ARBA" id="ARBA00048396"/>
    </source>
</evidence>
<dbReference type="FunFam" id="1.10.640.10:FF:000001">
    <property type="entry name" value="Peroxidasin homolog"/>
    <property type="match status" value="1"/>
</dbReference>
<dbReference type="SMART" id="SM00408">
    <property type="entry name" value="IGc2"/>
    <property type="match status" value="2"/>
</dbReference>
<dbReference type="FunFam" id="2.60.40.10:FF:000299">
    <property type="entry name" value="protogenin isoform X2"/>
    <property type="match status" value="1"/>
</dbReference>
<dbReference type="InterPro" id="IPR032675">
    <property type="entry name" value="LRR_dom_sf"/>
</dbReference>
<dbReference type="PROSITE" id="PS50292">
    <property type="entry name" value="PEROXIDASE_3"/>
    <property type="match status" value="1"/>
</dbReference>
<dbReference type="OrthoDB" id="823504at2759"/>
<comment type="cofactor">
    <cofactor evidence="1">
        <name>heme b</name>
        <dbReference type="ChEBI" id="CHEBI:60344"/>
    </cofactor>
</comment>
<dbReference type="PANTHER" id="PTHR11475:SF140">
    <property type="entry name" value="PEROXIDASIN HOMOLOG PXN-2"/>
    <property type="match status" value="1"/>
</dbReference>
<feature type="binding site" description="axial binding residue" evidence="23">
    <location>
        <position position="978"/>
    </location>
    <ligand>
        <name>heme b</name>
        <dbReference type="ChEBI" id="CHEBI:60344"/>
    </ligand>
    <ligandPart>
        <name>Fe</name>
        <dbReference type="ChEBI" id="CHEBI:18248"/>
    </ligandPart>
</feature>
<comment type="caution">
    <text evidence="27">The sequence shown here is derived from an EMBL/GenBank/DDBJ whole genome shotgun (WGS) entry which is preliminary data.</text>
</comment>
<evidence type="ECO:0000256" key="9">
    <source>
        <dbReference type="ARBA" id="ARBA00022723"/>
    </source>
</evidence>
<comment type="similarity">
    <text evidence="3">Belongs to the immunoglobulin superfamily. DCC family.</text>
</comment>
<evidence type="ECO:0000256" key="6">
    <source>
        <dbReference type="ARBA" id="ARBA00022559"/>
    </source>
</evidence>
<evidence type="ECO:0000256" key="12">
    <source>
        <dbReference type="ARBA" id="ARBA00022837"/>
    </source>
</evidence>
<evidence type="ECO:0000256" key="13">
    <source>
        <dbReference type="ARBA" id="ARBA00023002"/>
    </source>
</evidence>
<keyword evidence="16" id="KW-0325">Glycoprotein</keyword>
<dbReference type="InterPro" id="IPR019791">
    <property type="entry name" value="Haem_peroxidase_animal"/>
</dbReference>
<evidence type="ECO:0000256" key="10">
    <source>
        <dbReference type="ARBA" id="ARBA00022729"/>
    </source>
</evidence>
<keyword evidence="7" id="KW-0433">Leucine-rich repeat</keyword>
<keyword evidence="8 23" id="KW-0349">Heme</keyword>
<accession>A0A9P1J4H3</accession>
<dbReference type="GO" id="GO:0020037">
    <property type="term" value="F:heme binding"/>
    <property type="evidence" value="ECO:0007669"/>
    <property type="project" value="InterPro"/>
</dbReference>
<dbReference type="SMART" id="SM00369">
    <property type="entry name" value="LRR_TYP"/>
    <property type="match status" value="4"/>
</dbReference>
<keyword evidence="11" id="KW-0677">Repeat</keyword>
<keyword evidence="4" id="KW-0964">Secreted</keyword>
<feature type="domain" description="Ig-like" evidence="26">
    <location>
        <begin position="322"/>
        <end position="408"/>
    </location>
</feature>
<dbReference type="GO" id="GO:0004601">
    <property type="term" value="F:peroxidase activity"/>
    <property type="evidence" value="ECO:0007669"/>
    <property type="project" value="UniProtKB-KW"/>
</dbReference>
<dbReference type="InterPro" id="IPR003599">
    <property type="entry name" value="Ig_sub"/>
</dbReference>
<evidence type="ECO:0000256" key="11">
    <source>
        <dbReference type="ARBA" id="ARBA00022737"/>
    </source>
</evidence>
<evidence type="ECO:0000256" key="7">
    <source>
        <dbReference type="ARBA" id="ARBA00022614"/>
    </source>
</evidence>
<dbReference type="GO" id="GO:0046872">
    <property type="term" value="F:metal ion binding"/>
    <property type="evidence" value="ECO:0007669"/>
    <property type="project" value="UniProtKB-KW"/>
</dbReference>
<comment type="catalytic activity">
    <reaction evidence="21">
        <text>hypobromite + L-tyrosyl-[protein] + H(+) = 3-bromo-L-tyrosyl-[protein] + H2O</text>
        <dbReference type="Rhea" id="RHEA:69356"/>
        <dbReference type="Rhea" id="RHEA-COMP:10136"/>
        <dbReference type="Rhea" id="RHEA-COMP:17686"/>
        <dbReference type="ChEBI" id="CHEBI:15377"/>
        <dbReference type="ChEBI" id="CHEBI:15378"/>
        <dbReference type="ChEBI" id="CHEBI:29250"/>
        <dbReference type="ChEBI" id="CHEBI:46858"/>
        <dbReference type="ChEBI" id="CHEBI:183512"/>
    </reaction>
    <physiologicalReaction direction="left-to-right" evidence="21">
        <dbReference type="Rhea" id="RHEA:69357"/>
    </physiologicalReaction>
</comment>
<dbReference type="InterPro" id="IPR037120">
    <property type="entry name" value="Haem_peroxidase_sf_animal"/>
</dbReference>
<evidence type="ECO:0000256" key="4">
    <source>
        <dbReference type="ARBA" id="ARBA00022525"/>
    </source>
</evidence>
<dbReference type="Pfam" id="PF03098">
    <property type="entry name" value="An_peroxidase"/>
    <property type="match status" value="1"/>
</dbReference>
<evidence type="ECO:0000313" key="28">
    <source>
        <dbReference type="Proteomes" id="UP001152747"/>
    </source>
</evidence>
<feature type="domain" description="Ig-like" evidence="26">
    <location>
        <begin position="233"/>
        <end position="319"/>
    </location>
</feature>
<keyword evidence="28" id="KW-1185">Reference proteome</keyword>
<keyword evidence="5" id="KW-0272">Extracellular matrix</keyword>
<keyword evidence="12" id="KW-0106">Calcium</keyword>
<dbReference type="InterPro" id="IPR034824">
    <property type="entry name" value="Peroxidasin_peroxidase"/>
</dbReference>
<dbReference type="InterPro" id="IPR003598">
    <property type="entry name" value="Ig_sub2"/>
</dbReference>
<name>A0A9P1J4H3_9PELO</name>
<evidence type="ECO:0000256" key="15">
    <source>
        <dbReference type="ARBA" id="ARBA00023157"/>
    </source>
</evidence>
<evidence type="ECO:0000256" key="3">
    <source>
        <dbReference type="ARBA" id="ARBA00009588"/>
    </source>
</evidence>
<feature type="signal peptide" evidence="25">
    <location>
        <begin position="1"/>
        <end position="16"/>
    </location>
</feature>
<evidence type="ECO:0000256" key="18">
    <source>
        <dbReference type="ARBA" id="ARBA00047610"/>
    </source>
</evidence>
<evidence type="ECO:0000256" key="16">
    <source>
        <dbReference type="ARBA" id="ARBA00023180"/>
    </source>
</evidence>
<evidence type="ECO:0000256" key="22">
    <source>
        <dbReference type="ARBA" id="ARBA00061342"/>
    </source>
</evidence>
<dbReference type="SMART" id="SM00013">
    <property type="entry name" value="LRRNT"/>
    <property type="match status" value="1"/>
</dbReference>
<dbReference type="Gene3D" id="1.10.640.10">
    <property type="entry name" value="Haem peroxidase domain superfamily, animal type"/>
    <property type="match status" value="1"/>
</dbReference>
<feature type="compositionally biased region" description="Basic residues" evidence="24">
    <location>
        <begin position="1246"/>
        <end position="1261"/>
    </location>
</feature>
<dbReference type="CDD" id="cd09826">
    <property type="entry name" value="peroxidasin_like"/>
    <property type="match status" value="1"/>
</dbReference>
<dbReference type="InterPro" id="IPR013783">
    <property type="entry name" value="Ig-like_fold"/>
</dbReference>
<dbReference type="GO" id="GO:0010975">
    <property type="term" value="P:regulation of neuron projection development"/>
    <property type="evidence" value="ECO:0007669"/>
    <property type="project" value="UniProtKB-ARBA"/>
</dbReference>
<comment type="similarity">
    <text evidence="22">Belongs to the peroxidase family. XPO subfamily.</text>
</comment>
<feature type="domain" description="Ig-like" evidence="26">
    <location>
        <begin position="415"/>
        <end position="502"/>
    </location>
</feature>
<comment type="catalytic activity">
    <reaction evidence="17">
        <text>bromide + H2O2 = hypobromite + H2O</text>
        <dbReference type="Rhea" id="RHEA:66016"/>
        <dbReference type="ChEBI" id="CHEBI:15377"/>
        <dbReference type="ChEBI" id="CHEBI:15858"/>
        <dbReference type="ChEBI" id="CHEBI:16240"/>
        <dbReference type="ChEBI" id="CHEBI:29250"/>
    </reaction>
    <physiologicalReaction direction="left-to-right" evidence="17">
        <dbReference type="Rhea" id="RHEA:66017"/>
    </physiologicalReaction>
</comment>
<dbReference type="EMBL" id="CANHGI010000006">
    <property type="protein sequence ID" value="CAI5456137.1"/>
    <property type="molecule type" value="Genomic_DNA"/>
</dbReference>
<evidence type="ECO:0000256" key="14">
    <source>
        <dbReference type="ARBA" id="ARBA00023004"/>
    </source>
</evidence>
<evidence type="ECO:0000256" key="25">
    <source>
        <dbReference type="SAM" id="SignalP"/>
    </source>
</evidence>
<dbReference type="InterPro" id="IPR001611">
    <property type="entry name" value="Leu-rich_rpt"/>
</dbReference>
<dbReference type="InterPro" id="IPR013098">
    <property type="entry name" value="Ig_I-set"/>
</dbReference>
<evidence type="ECO:0000256" key="20">
    <source>
        <dbReference type="ARBA" id="ARBA00048887"/>
    </source>
</evidence>
<comment type="catalytic activity">
    <reaction evidence="19">
        <text>L-lysyl-[collagen] + L-methionyl-[collagen] + hypobromite = [collagen]-L-lysyl-N-S-L-methionyl-[collagen] + bromide + H2O + H(+)</text>
        <dbReference type="Rhea" id="RHEA:66024"/>
        <dbReference type="Rhea" id="RHEA-COMP:12751"/>
        <dbReference type="Rhea" id="RHEA-COMP:16949"/>
        <dbReference type="Rhea" id="RHEA-COMP:16951"/>
        <dbReference type="ChEBI" id="CHEBI:15377"/>
        <dbReference type="ChEBI" id="CHEBI:15378"/>
        <dbReference type="ChEBI" id="CHEBI:15858"/>
        <dbReference type="ChEBI" id="CHEBI:16044"/>
        <dbReference type="ChEBI" id="CHEBI:29250"/>
        <dbReference type="ChEBI" id="CHEBI:29969"/>
        <dbReference type="ChEBI" id="CHEBI:166867"/>
    </reaction>
    <physiologicalReaction direction="left-to-right" evidence="19">
        <dbReference type="Rhea" id="RHEA:66025"/>
    </physiologicalReaction>
</comment>
<comment type="catalytic activity">
    <reaction evidence="20">
        <text>L-tyrosyl-[protein] + bromide + H2O2 + H(+) = 3-bromo-L-tyrosyl-[protein] + 2 H2O</text>
        <dbReference type="Rhea" id="RHEA:69360"/>
        <dbReference type="Rhea" id="RHEA-COMP:10136"/>
        <dbReference type="Rhea" id="RHEA-COMP:17686"/>
        <dbReference type="ChEBI" id="CHEBI:15377"/>
        <dbReference type="ChEBI" id="CHEBI:15378"/>
        <dbReference type="ChEBI" id="CHEBI:15858"/>
        <dbReference type="ChEBI" id="CHEBI:16240"/>
        <dbReference type="ChEBI" id="CHEBI:46858"/>
        <dbReference type="ChEBI" id="CHEBI:183512"/>
    </reaction>
    <physiologicalReaction direction="left-to-right" evidence="20">
        <dbReference type="Rhea" id="RHEA:69361"/>
    </physiologicalReaction>
</comment>
<organism evidence="27 28">
    <name type="scientific">Caenorhabditis angaria</name>
    <dbReference type="NCBI Taxonomy" id="860376"/>
    <lineage>
        <taxon>Eukaryota</taxon>
        <taxon>Metazoa</taxon>
        <taxon>Ecdysozoa</taxon>
        <taxon>Nematoda</taxon>
        <taxon>Chromadorea</taxon>
        <taxon>Rhabditida</taxon>
        <taxon>Rhabditina</taxon>
        <taxon>Rhabditomorpha</taxon>
        <taxon>Rhabditoidea</taxon>
        <taxon>Rhabditidae</taxon>
        <taxon>Peloderinae</taxon>
        <taxon>Caenorhabditis</taxon>
    </lineage>
</organism>
<sequence length="1303" mass="149267">MYILLVFLLIPCSIFANQHLHQECPIGCHCSGMSVNCSGMGFMKLPMNIASTTTHLIFSNNLLVSMKKSDFEMLPNLQHLDLQNNTIRYVEENILDAIPSLKYFDISKNKIKILPHLTSAPTKLSNLNLGFNMISKLDQDLLKPFPYLLQFNLAKNRVQSLPNNFFPKSMASVLKSVNLAGNPWSCDCRMDHLKRFGDATSANFMLAKCFFPTRLRGQLVSDLSSSELRCEVPRIEKEMLSDVNARVLKCPITSDESFHLNYIWMDGNEEIIRFNNSYWTTEDGDLTIPEKEGDHIRCTVDRLRFTKANHGLKKTASVSNHPEFTFQQQDTSSRDGEAVELVCEATGNPSPTIMWTFGNKEILESRKHKLMRAGRTLRIYPFLEADIGKYTCTAENLHGSISHTINVALLASQQPMIFDPPMNTKAEIGQMITLRCNARGIPQPDIYWLFEGTRIPRRNTRYSISENNVELTIEKVTRHDSGVFTCQAVNSIGSAVAQAELMVGTDLTMKVDDLLNPMTIDDIAMKARTKVESALTSTKESRRMDKINSPQDLKKLFKFAIPLKKVDLGKAREIYEESIRLVQMHIHNGLQFTPAMISPNVSYEAVLPAAYVQTLMEKSGCQTGQFVESCDDHCFFSKYRSYDGQCNNYEHSMWGVSEMAFLRLLPPRYENGFNTPVGWEKGKLYHGFKLPNPRRISRELIGTDEITPHNHLTAMTMQWGQFIDHDLTLTAPALTRHSYREGAFCNRTCENVDPCFNIQLEADDPKLHVGLHQKFPCIEFERNGAACGSGETSPIFQRVTYRDQLNLLTSFLDASGIYGNSEEQALELRDLYSDHGLLRFDIVSAANKPYMPFEKESDMDCRRNYSRENPINCFLAGDVRANEQLGLMSMHTVFLREHNRIASRLLEINEHWDGETIFQETRKLIGAMLQHVTYNDWLPKILGKSTFNEIIGEYRGYNPDTNPTIANEFATAALRFAHTLINPQLFRFDKNFKEIKEGHLPLHNAFFAPERLVSEGGVDPLLRGLFAAPIKLPRPDQILNKELTEKLFNRYHEVALDLAAMNIQRGRDHGLPTWTEYRKFCNLSVPTEWDDLKQIVHNDTVISKLKILYGVPQNIDLWVGGVTERRTSEALMGPTLACIIADQFRRLRDGDRFWYENEEMFSKAQLRQIKKVTLAKIICTNGDDIDRIQRDIFIYHGNSTEFYEKCEELPEMNLNMWTACCDSTCSSGGMSMKTSEMEDNEEKDGMRKHRRKRRSHRKSKKHCIEDGVKYRNGERWTHQNDKCVECMCENGETWCKTNCKENQ</sequence>
<evidence type="ECO:0000256" key="8">
    <source>
        <dbReference type="ARBA" id="ARBA00022617"/>
    </source>
</evidence>
<dbReference type="GO" id="GO:0005615">
    <property type="term" value="C:extracellular space"/>
    <property type="evidence" value="ECO:0007669"/>
    <property type="project" value="TreeGrafter"/>
</dbReference>
<dbReference type="SUPFAM" id="SSF52058">
    <property type="entry name" value="L domain-like"/>
    <property type="match status" value="1"/>
</dbReference>
<dbReference type="SMART" id="SM00082">
    <property type="entry name" value="LRRCT"/>
    <property type="match status" value="1"/>
</dbReference>
<evidence type="ECO:0000256" key="24">
    <source>
        <dbReference type="SAM" id="MobiDB-lite"/>
    </source>
</evidence>
<feature type="region of interest" description="Disordered" evidence="24">
    <location>
        <begin position="1232"/>
        <end position="1261"/>
    </location>
</feature>
<keyword evidence="10 25" id="KW-0732">Signal</keyword>
<evidence type="ECO:0000256" key="23">
    <source>
        <dbReference type="PIRSR" id="PIRSR619791-2"/>
    </source>
</evidence>
<dbReference type="PROSITE" id="PS50835">
    <property type="entry name" value="IG_LIKE"/>
    <property type="match status" value="3"/>
</dbReference>
<dbReference type="PRINTS" id="PR00457">
    <property type="entry name" value="ANPEROXIDASE"/>
</dbReference>
<dbReference type="Gene3D" id="3.80.10.10">
    <property type="entry name" value="Ribonuclease Inhibitor"/>
    <property type="match status" value="2"/>
</dbReference>
<dbReference type="FunFam" id="2.60.40.10:FF:001895">
    <property type="entry name" value="PeroXidasiN (Drosophila peroxidase) homolog"/>
    <property type="match status" value="1"/>
</dbReference>
<keyword evidence="13" id="KW-0560">Oxidoreductase</keyword>
<evidence type="ECO:0000313" key="27">
    <source>
        <dbReference type="EMBL" id="CAI5456137.1"/>
    </source>
</evidence>
<evidence type="ECO:0000259" key="26">
    <source>
        <dbReference type="PROSITE" id="PS50835"/>
    </source>
</evidence>
<proteinExistence type="inferred from homology"/>
<dbReference type="CDD" id="cd00096">
    <property type="entry name" value="Ig"/>
    <property type="match status" value="1"/>
</dbReference>
<keyword evidence="9 23" id="KW-0479">Metal-binding</keyword>
<dbReference type="InterPro" id="IPR010255">
    <property type="entry name" value="Haem_peroxidase_sf"/>
</dbReference>
<dbReference type="Pfam" id="PF07679">
    <property type="entry name" value="I-set"/>
    <property type="match status" value="2"/>
</dbReference>
<dbReference type="InterPro" id="IPR036179">
    <property type="entry name" value="Ig-like_dom_sf"/>
</dbReference>
<evidence type="ECO:0000256" key="1">
    <source>
        <dbReference type="ARBA" id="ARBA00001970"/>
    </source>
</evidence>
<dbReference type="PANTHER" id="PTHR11475">
    <property type="entry name" value="OXIDASE/PEROXIDASE"/>
    <property type="match status" value="1"/>
</dbReference>
<keyword evidence="15" id="KW-1015">Disulfide bond</keyword>
<protein>
    <recommendedName>
        <fullName evidence="26">Ig-like domain-containing protein</fullName>
    </recommendedName>
</protein>
<dbReference type="InterPro" id="IPR000483">
    <property type="entry name" value="Cys-rich_flank_reg_C"/>
</dbReference>
<dbReference type="GO" id="GO:0005604">
    <property type="term" value="C:basement membrane"/>
    <property type="evidence" value="ECO:0007669"/>
    <property type="project" value="UniProtKB-ARBA"/>
</dbReference>
<comment type="subcellular location">
    <subcellularLocation>
        <location evidence="2">Secreted</location>
        <location evidence="2">Extracellular space</location>
        <location evidence="2">Extracellular matrix</location>
    </subcellularLocation>
</comment>
<evidence type="ECO:0000256" key="21">
    <source>
        <dbReference type="ARBA" id="ARBA00049501"/>
    </source>
</evidence>
<gene>
    <name evidence="27" type="ORF">CAMP_LOCUS18774</name>
</gene>
<dbReference type="InterPro" id="IPR007110">
    <property type="entry name" value="Ig-like_dom"/>
</dbReference>
<dbReference type="Pfam" id="PF13855">
    <property type="entry name" value="LRR_8"/>
    <property type="match status" value="1"/>
</dbReference>
<dbReference type="SUPFAM" id="SSF48113">
    <property type="entry name" value="Heme-dependent peroxidases"/>
    <property type="match status" value="1"/>
</dbReference>
<reference evidence="27" key="1">
    <citation type="submission" date="2022-11" db="EMBL/GenBank/DDBJ databases">
        <authorList>
            <person name="Kikuchi T."/>
        </authorList>
    </citation>
    <scope>NUCLEOTIDE SEQUENCE</scope>
    <source>
        <strain evidence="27">PS1010</strain>
    </source>
</reference>
<evidence type="ECO:0000256" key="5">
    <source>
        <dbReference type="ARBA" id="ARBA00022530"/>
    </source>
</evidence>
<feature type="chain" id="PRO_5040331216" description="Ig-like domain-containing protein" evidence="25">
    <location>
        <begin position="17"/>
        <end position="1303"/>
    </location>
</feature>
<keyword evidence="6" id="KW-0575">Peroxidase</keyword>
<dbReference type="InterPro" id="IPR003591">
    <property type="entry name" value="Leu-rich_rpt_typical-subtyp"/>
</dbReference>
<dbReference type="Proteomes" id="UP001152747">
    <property type="component" value="Unassembled WGS sequence"/>
</dbReference>
<dbReference type="SMART" id="SM00409">
    <property type="entry name" value="IG"/>
    <property type="match status" value="2"/>
</dbReference>
<evidence type="ECO:0000256" key="17">
    <source>
        <dbReference type="ARBA" id="ARBA00047544"/>
    </source>
</evidence>
<dbReference type="GO" id="GO:0006979">
    <property type="term" value="P:response to oxidative stress"/>
    <property type="evidence" value="ECO:0007669"/>
    <property type="project" value="InterPro"/>
</dbReference>
<dbReference type="InterPro" id="IPR000372">
    <property type="entry name" value="LRRNT"/>
</dbReference>
<evidence type="ECO:0000256" key="2">
    <source>
        <dbReference type="ARBA" id="ARBA00004498"/>
    </source>
</evidence>
<dbReference type="SUPFAM" id="SSF48726">
    <property type="entry name" value="Immunoglobulin"/>
    <property type="match status" value="2"/>
</dbReference>
<dbReference type="Gene3D" id="2.60.40.10">
    <property type="entry name" value="Immunoglobulins"/>
    <property type="match status" value="2"/>
</dbReference>
<comment type="catalytic activity">
    <reaction evidence="18">
        <text>L-lysyl-[collagen] + L-methionyl-[collagen] + H2O2 = [collagen]-L-lysyl-N-S-L-methionyl-[collagen] + 2 H2O + H(+)</text>
        <dbReference type="Rhea" id="RHEA:66020"/>
        <dbReference type="Rhea" id="RHEA-COMP:12751"/>
        <dbReference type="Rhea" id="RHEA-COMP:16949"/>
        <dbReference type="Rhea" id="RHEA-COMP:16951"/>
        <dbReference type="ChEBI" id="CHEBI:15377"/>
        <dbReference type="ChEBI" id="CHEBI:15378"/>
        <dbReference type="ChEBI" id="CHEBI:16044"/>
        <dbReference type="ChEBI" id="CHEBI:16240"/>
        <dbReference type="ChEBI" id="CHEBI:29969"/>
        <dbReference type="ChEBI" id="CHEBI:166867"/>
    </reaction>
    <physiologicalReaction direction="left-to-right" evidence="18">
        <dbReference type="Rhea" id="RHEA:66021"/>
    </physiologicalReaction>
</comment>